<dbReference type="InterPro" id="IPR039659">
    <property type="entry name" value="SPT5"/>
</dbReference>
<name>A0AA38NV64_9AGAR</name>
<dbReference type="GO" id="GO:0006368">
    <property type="term" value="P:transcription elongation by RNA polymerase II"/>
    <property type="evidence" value="ECO:0007669"/>
    <property type="project" value="TreeGrafter"/>
</dbReference>
<dbReference type="AlphaFoldDB" id="A0AA38NV64"/>
<dbReference type="PANTHER" id="PTHR11125:SF7">
    <property type="entry name" value="TRANSCRIPTION ELONGATION FACTOR SPT5"/>
    <property type="match status" value="1"/>
</dbReference>
<evidence type="ECO:0000313" key="1">
    <source>
        <dbReference type="EMBL" id="KAJ3831221.1"/>
    </source>
</evidence>
<sequence length="516" mass="57772">MHEVDIVHCLLTQHDFQTELRSVFHNRQIIGAIFLEARFSRERIRNTPSLLDALAVYSDVRMSTLRAVPQDEYHASLNVHPSPSAFYATGDWITIGHGLYQGDTGLVLGYTETSGGRLTVLLAPRLALQAYSDEHEFEQRRIALKRKRGQVRPRPVLFTVDRCGSRVQDLVTRVHADDSVTEQDYKHKILGSFSQGLIIKHFVLKMVSPATSISSEVLSVFQESQHPLFTSAPALRPDLWVFLPGEKVTATKTPIGVASRAQNDVISGTVQAATETGCEVDTEEGLVHIPFHSLRKVIALGEYVKVLTGSDKDTTGLVAAVTQRYVAVIRDFSQTTTSWYDCNTVGLTDSSRLVQENFPWKNVQVRITTGLFSNHTAIIKNVFPDGRGSLRLLLFIPSIHHSLQIDYTRVVEYSSRLLLTRYQPIPKSLQCFVPNHDLEEMKTGSTPWIRARVIVVKGPWKGYSGVVYDVNVYKPSSEQLARGASGIMLVIELSVVTPTETHPRCTIDYDFVRESL</sequence>
<dbReference type="Proteomes" id="UP001163846">
    <property type="component" value="Unassembled WGS sequence"/>
</dbReference>
<dbReference type="SUPFAM" id="SSF50104">
    <property type="entry name" value="Translation proteins SH3-like domain"/>
    <property type="match status" value="1"/>
</dbReference>
<reference evidence="1" key="1">
    <citation type="submission" date="2022-08" db="EMBL/GenBank/DDBJ databases">
        <authorList>
            <consortium name="DOE Joint Genome Institute"/>
            <person name="Min B."/>
            <person name="Riley R."/>
            <person name="Sierra-Patev S."/>
            <person name="Naranjo-Ortiz M."/>
            <person name="Looney B."/>
            <person name="Konkel Z."/>
            <person name="Slot J.C."/>
            <person name="Sakamoto Y."/>
            <person name="Steenwyk J.L."/>
            <person name="Rokas A."/>
            <person name="Carro J."/>
            <person name="Camarero S."/>
            <person name="Ferreira P."/>
            <person name="Molpeceres G."/>
            <person name="Ruiz-Duenas F.J."/>
            <person name="Serrano A."/>
            <person name="Henrissat B."/>
            <person name="Drula E."/>
            <person name="Hughes K.W."/>
            <person name="Mata J.L."/>
            <person name="Ishikawa N.K."/>
            <person name="Vargas-Isla R."/>
            <person name="Ushijima S."/>
            <person name="Smith C.A."/>
            <person name="Ahrendt S."/>
            <person name="Andreopoulos W."/>
            <person name="He G."/>
            <person name="Labutti K."/>
            <person name="Lipzen A."/>
            <person name="Ng V."/>
            <person name="Sandor L."/>
            <person name="Barry K."/>
            <person name="Martinez A.T."/>
            <person name="Xiao Y."/>
            <person name="Gibbons J.G."/>
            <person name="Terashima K."/>
            <person name="Hibbett D.S."/>
            <person name="Grigoriev I.V."/>
        </authorList>
    </citation>
    <scope>NUCLEOTIDE SEQUENCE</scope>
    <source>
        <strain evidence="1">TFB9207</strain>
    </source>
</reference>
<organism evidence="1 2">
    <name type="scientific">Lentinula raphanica</name>
    <dbReference type="NCBI Taxonomy" id="153919"/>
    <lineage>
        <taxon>Eukaryota</taxon>
        <taxon>Fungi</taxon>
        <taxon>Dikarya</taxon>
        <taxon>Basidiomycota</taxon>
        <taxon>Agaricomycotina</taxon>
        <taxon>Agaricomycetes</taxon>
        <taxon>Agaricomycetidae</taxon>
        <taxon>Agaricales</taxon>
        <taxon>Marasmiineae</taxon>
        <taxon>Omphalotaceae</taxon>
        <taxon>Lentinula</taxon>
    </lineage>
</organism>
<proteinExistence type="predicted"/>
<dbReference type="GO" id="GO:0003729">
    <property type="term" value="F:mRNA binding"/>
    <property type="evidence" value="ECO:0007669"/>
    <property type="project" value="TreeGrafter"/>
</dbReference>
<keyword evidence="2" id="KW-1185">Reference proteome</keyword>
<gene>
    <name evidence="1" type="ORF">F5878DRAFT_667787</name>
</gene>
<dbReference type="GO" id="GO:0032784">
    <property type="term" value="P:regulation of DNA-templated transcription elongation"/>
    <property type="evidence" value="ECO:0007669"/>
    <property type="project" value="InterPro"/>
</dbReference>
<dbReference type="EMBL" id="MU807677">
    <property type="protein sequence ID" value="KAJ3831221.1"/>
    <property type="molecule type" value="Genomic_DNA"/>
</dbReference>
<dbReference type="GO" id="GO:0006357">
    <property type="term" value="P:regulation of transcription by RNA polymerase II"/>
    <property type="evidence" value="ECO:0007669"/>
    <property type="project" value="InterPro"/>
</dbReference>
<dbReference type="GO" id="GO:0032044">
    <property type="term" value="C:DSIF complex"/>
    <property type="evidence" value="ECO:0007669"/>
    <property type="project" value="TreeGrafter"/>
</dbReference>
<accession>A0AA38NV64</accession>
<comment type="caution">
    <text evidence="1">The sequence shown here is derived from an EMBL/GenBank/DDBJ whole genome shotgun (WGS) entry which is preliminary data.</text>
</comment>
<dbReference type="PANTHER" id="PTHR11125">
    <property type="entry name" value="SUPPRESSOR OF TY 5"/>
    <property type="match status" value="1"/>
</dbReference>
<evidence type="ECO:0000313" key="2">
    <source>
        <dbReference type="Proteomes" id="UP001163846"/>
    </source>
</evidence>
<dbReference type="InterPro" id="IPR008991">
    <property type="entry name" value="Translation_prot_SH3-like_sf"/>
</dbReference>
<protein>
    <recommendedName>
        <fullName evidence="3">Chromatin elongation factor SPT5</fullName>
    </recommendedName>
</protein>
<evidence type="ECO:0008006" key="3">
    <source>
        <dbReference type="Google" id="ProtNLM"/>
    </source>
</evidence>